<organism evidence="1 2">
    <name type="scientific">Paractinoplanes ferrugineus</name>
    <dbReference type="NCBI Taxonomy" id="113564"/>
    <lineage>
        <taxon>Bacteria</taxon>
        <taxon>Bacillati</taxon>
        <taxon>Actinomycetota</taxon>
        <taxon>Actinomycetes</taxon>
        <taxon>Micromonosporales</taxon>
        <taxon>Micromonosporaceae</taxon>
        <taxon>Paractinoplanes</taxon>
    </lineage>
</organism>
<name>A0A919IZ82_9ACTN</name>
<dbReference type="InterPro" id="IPR046297">
    <property type="entry name" value="DUF6334"/>
</dbReference>
<reference evidence="1" key="1">
    <citation type="submission" date="2021-01" db="EMBL/GenBank/DDBJ databases">
        <title>Whole genome shotgun sequence of Actinoplanes ferrugineus NBRC 15555.</title>
        <authorList>
            <person name="Komaki H."/>
            <person name="Tamura T."/>
        </authorList>
    </citation>
    <scope>NUCLEOTIDE SEQUENCE</scope>
    <source>
        <strain evidence="1">NBRC 15555</strain>
    </source>
</reference>
<accession>A0A919IZ82</accession>
<comment type="caution">
    <text evidence="1">The sequence shown here is derived from an EMBL/GenBank/DDBJ whole genome shotgun (WGS) entry which is preliminary data.</text>
</comment>
<dbReference type="RefSeq" id="WP_203818063.1">
    <property type="nucleotide sequence ID" value="NZ_BAAABP010000058.1"/>
</dbReference>
<evidence type="ECO:0000313" key="2">
    <source>
        <dbReference type="Proteomes" id="UP000598174"/>
    </source>
</evidence>
<keyword evidence="2" id="KW-1185">Reference proteome</keyword>
<sequence>MNPEDDTVEVVLDPSARPPLRYRAAESASMPMSERYAGLLGRNSAWWWLLRNQHQYEDGFQIELGAASSTTTLQYLAMASRLHLRHVIEAVSPAEPLPPSPTP</sequence>
<dbReference type="EMBL" id="BOMM01000029">
    <property type="protein sequence ID" value="GIE11545.1"/>
    <property type="molecule type" value="Genomic_DNA"/>
</dbReference>
<dbReference type="Pfam" id="PF19860">
    <property type="entry name" value="DUF6334"/>
    <property type="match status" value="1"/>
</dbReference>
<gene>
    <name evidence="1" type="ORF">Afe05nite_33850</name>
</gene>
<dbReference type="AlphaFoldDB" id="A0A919IZ82"/>
<dbReference type="Proteomes" id="UP000598174">
    <property type="component" value="Unassembled WGS sequence"/>
</dbReference>
<evidence type="ECO:0000313" key="1">
    <source>
        <dbReference type="EMBL" id="GIE11545.1"/>
    </source>
</evidence>
<proteinExistence type="predicted"/>
<protein>
    <submittedName>
        <fullName evidence="1">Uncharacterized protein</fullName>
    </submittedName>
</protein>